<feature type="compositionally biased region" description="Polar residues" evidence="1">
    <location>
        <begin position="86"/>
        <end position="95"/>
    </location>
</feature>
<feature type="region of interest" description="Disordered" evidence="1">
    <location>
        <begin position="67"/>
        <end position="95"/>
    </location>
</feature>
<protein>
    <submittedName>
        <fullName evidence="2">Uncharacterized protein</fullName>
    </submittedName>
</protein>
<reference evidence="2" key="1">
    <citation type="submission" date="2013-04" db="EMBL/GenBank/DDBJ databases">
        <authorList>
            <person name="Qu J."/>
            <person name="Murali S.C."/>
            <person name="Bandaranaike D."/>
            <person name="Bellair M."/>
            <person name="Blankenburg K."/>
            <person name="Chao H."/>
            <person name="Dinh H."/>
            <person name="Doddapaneni H."/>
            <person name="Downs B."/>
            <person name="Dugan-Rocha S."/>
            <person name="Elkadiri S."/>
            <person name="Gnanaolivu R.D."/>
            <person name="Hernandez B."/>
            <person name="Javaid M."/>
            <person name="Jayaseelan J.C."/>
            <person name="Lee S."/>
            <person name="Li M."/>
            <person name="Ming W."/>
            <person name="Munidasa M."/>
            <person name="Muniz J."/>
            <person name="Nguyen L."/>
            <person name="Ongeri F."/>
            <person name="Osuji N."/>
            <person name="Pu L.-L."/>
            <person name="Puazo M."/>
            <person name="Qu C."/>
            <person name="Quiroz J."/>
            <person name="Raj R."/>
            <person name="Weissenberger G."/>
            <person name="Xin Y."/>
            <person name="Zou X."/>
            <person name="Han Y."/>
            <person name="Richards S."/>
            <person name="Worley K."/>
            <person name="Muzny D."/>
            <person name="Gibbs R."/>
        </authorList>
    </citation>
    <scope>NUCLEOTIDE SEQUENCE</scope>
    <source>
        <strain evidence="2">Sampled in the wild</strain>
    </source>
</reference>
<dbReference type="AlphaFoldDB" id="A0A8K0NZ29"/>
<proteinExistence type="predicted"/>
<gene>
    <name evidence="2" type="ORF">J437_LFUL003350</name>
</gene>
<name>A0A8K0NZ29_LADFU</name>
<keyword evidence="3" id="KW-1185">Reference proteome</keyword>
<evidence type="ECO:0000256" key="1">
    <source>
        <dbReference type="SAM" id="MobiDB-lite"/>
    </source>
</evidence>
<dbReference type="EMBL" id="KZ308321">
    <property type="protein sequence ID" value="KAG8227361.1"/>
    <property type="molecule type" value="Genomic_DNA"/>
</dbReference>
<dbReference type="OrthoDB" id="6129702at2759"/>
<feature type="compositionally biased region" description="Low complexity" evidence="1">
    <location>
        <begin position="73"/>
        <end position="85"/>
    </location>
</feature>
<sequence length="139" mass="15177">MGAAANIGNLVLEALKHTGISFIVDVAEPTPIPRWSDDKPMEKKALVKVEILVMIILPNSPTEQRYNNQLFHGNGSSGLNSSSNGAHNTSHHNSSGVGEYQYGRFDASALHIAHALRATKLQRAYGRPREKPIDCYLVS</sequence>
<dbReference type="Proteomes" id="UP000792457">
    <property type="component" value="Unassembled WGS sequence"/>
</dbReference>
<reference evidence="2" key="2">
    <citation type="submission" date="2017-10" db="EMBL/GenBank/DDBJ databases">
        <title>Ladona fulva Genome sequencing and assembly.</title>
        <authorList>
            <person name="Murali S."/>
            <person name="Richards S."/>
            <person name="Bandaranaike D."/>
            <person name="Bellair M."/>
            <person name="Blankenburg K."/>
            <person name="Chao H."/>
            <person name="Dinh H."/>
            <person name="Doddapaneni H."/>
            <person name="Dugan-Rocha S."/>
            <person name="Elkadiri S."/>
            <person name="Gnanaolivu R."/>
            <person name="Hernandez B."/>
            <person name="Skinner E."/>
            <person name="Javaid M."/>
            <person name="Lee S."/>
            <person name="Li M."/>
            <person name="Ming W."/>
            <person name="Munidasa M."/>
            <person name="Muniz J."/>
            <person name="Nguyen L."/>
            <person name="Hughes D."/>
            <person name="Osuji N."/>
            <person name="Pu L.-L."/>
            <person name="Puazo M."/>
            <person name="Qu C."/>
            <person name="Quiroz J."/>
            <person name="Raj R."/>
            <person name="Weissenberger G."/>
            <person name="Xin Y."/>
            <person name="Zou X."/>
            <person name="Han Y."/>
            <person name="Worley K."/>
            <person name="Muzny D."/>
            <person name="Gibbs R."/>
        </authorList>
    </citation>
    <scope>NUCLEOTIDE SEQUENCE</scope>
    <source>
        <strain evidence="2">Sampled in the wild</strain>
    </source>
</reference>
<organism evidence="2 3">
    <name type="scientific">Ladona fulva</name>
    <name type="common">Scarce chaser dragonfly</name>
    <name type="synonym">Libellula fulva</name>
    <dbReference type="NCBI Taxonomy" id="123851"/>
    <lineage>
        <taxon>Eukaryota</taxon>
        <taxon>Metazoa</taxon>
        <taxon>Ecdysozoa</taxon>
        <taxon>Arthropoda</taxon>
        <taxon>Hexapoda</taxon>
        <taxon>Insecta</taxon>
        <taxon>Pterygota</taxon>
        <taxon>Palaeoptera</taxon>
        <taxon>Odonata</taxon>
        <taxon>Epiprocta</taxon>
        <taxon>Anisoptera</taxon>
        <taxon>Libelluloidea</taxon>
        <taxon>Libellulidae</taxon>
        <taxon>Ladona</taxon>
    </lineage>
</organism>
<comment type="caution">
    <text evidence="2">The sequence shown here is derived from an EMBL/GenBank/DDBJ whole genome shotgun (WGS) entry which is preliminary data.</text>
</comment>
<evidence type="ECO:0000313" key="2">
    <source>
        <dbReference type="EMBL" id="KAG8227361.1"/>
    </source>
</evidence>
<evidence type="ECO:0000313" key="3">
    <source>
        <dbReference type="Proteomes" id="UP000792457"/>
    </source>
</evidence>
<accession>A0A8K0NZ29</accession>